<evidence type="ECO:0000313" key="2">
    <source>
        <dbReference type="Proteomes" id="UP000294847"/>
    </source>
</evidence>
<sequence length="285" mass="30260">MQKSGTITFFFALFFHHSPLRPAPAGLRRAGGKLWVRHPTQAIIASVPPILPSTPPAVAAIDGVMCYELSKGWFRETLNPLGHAGPLAHVIAKRSGAAAQALVVYRDPVAEACHFVLLGIGPNGGGRCRHRLLHSGACRRGARRREFTESNVAPARRRPTCLPACADAGVVGRDARDVLARDIQRHLVLRAAPQIPPIGAISDEIIVIARFVGPIFAEPVLQTIIQIAIGVNGGDARAERGFPPGLGSDRRWMRQECLYRGGSQNLAVRASVDDGGPGGGGGGEV</sequence>
<dbReference type="EMBL" id="CP034208">
    <property type="protein sequence ID" value="QBZ62533.1"/>
    <property type="molecule type" value="Genomic_DNA"/>
</dbReference>
<protein>
    <submittedName>
        <fullName evidence="1">Uncharacterized protein</fullName>
    </submittedName>
</protein>
<dbReference type="AlphaFoldDB" id="A0A4P7NKB9"/>
<reference evidence="1 2" key="1">
    <citation type="journal article" date="2019" name="Mol. Biol. Evol.">
        <title>Blast fungal genomes show frequent chromosomal changes, gene gains and losses, and effector gene turnover.</title>
        <authorList>
            <person name="Gomez Luciano L.B."/>
            <person name="Jason Tsai I."/>
            <person name="Chuma I."/>
            <person name="Tosa Y."/>
            <person name="Chen Y.H."/>
            <person name="Li J.Y."/>
            <person name="Li M.Y."/>
            <person name="Jade Lu M.Y."/>
            <person name="Nakayashiki H."/>
            <person name="Li W.H."/>
        </authorList>
    </citation>
    <scope>NUCLEOTIDE SEQUENCE [LARGE SCALE GENOMIC DNA]</scope>
    <source>
        <strain evidence="1">MZ5-1-6</strain>
    </source>
</reference>
<name>A0A4P7NKB9_PYROR</name>
<proteinExistence type="predicted"/>
<dbReference type="Proteomes" id="UP000294847">
    <property type="component" value="Chromosome 5"/>
</dbReference>
<accession>A0A4P7NKB9</accession>
<evidence type="ECO:0000313" key="1">
    <source>
        <dbReference type="EMBL" id="QBZ62533.1"/>
    </source>
</evidence>
<gene>
    <name evidence="1" type="ORF">PoMZ_11415</name>
</gene>
<organism evidence="1 2">
    <name type="scientific">Pyricularia oryzae</name>
    <name type="common">Rice blast fungus</name>
    <name type="synonym">Magnaporthe oryzae</name>
    <dbReference type="NCBI Taxonomy" id="318829"/>
    <lineage>
        <taxon>Eukaryota</taxon>
        <taxon>Fungi</taxon>
        <taxon>Dikarya</taxon>
        <taxon>Ascomycota</taxon>
        <taxon>Pezizomycotina</taxon>
        <taxon>Sordariomycetes</taxon>
        <taxon>Sordariomycetidae</taxon>
        <taxon>Magnaporthales</taxon>
        <taxon>Pyriculariaceae</taxon>
        <taxon>Pyricularia</taxon>
    </lineage>
</organism>